<evidence type="ECO:0000313" key="1">
    <source>
        <dbReference type="EMBL" id="GES77476.1"/>
    </source>
</evidence>
<organism evidence="1 2">
    <name type="scientific">Rhizophagus clarus</name>
    <dbReference type="NCBI Taxonomy" id="94130"/>
    <lineage>
        <taxon>Eukaryota</taxon>
        <taxon>Fungi</taxon>
        <taxon>Fungi incertae sedis</taxon>
        <taxon>Mucoromycota</taxon>
        <taxon>Glomeromycotina</taxon>
        <taxon>Glomeromycetes</taxon>
        <taxon>Glomerales</taxon>
        <taxon>Glomeraceae</taxon>
        <taxon>Rhizophagus</taxon>
    </lineage>
</organism>
<comment type="caution">
    <text evidence="1">The sequence shown here is derived from an EMBL/GenBank/DDBJ whole genome shotgun (WGS) entry which is preliminary data.</text>
</comment>
<protein>
    <submittedName>
        <fullName evidence="1">Uncharacterized protein</fullName>
    </submittedName>
</protein>
<accession>A0A8H3L299</accession>
<dbReference type="AlphaFoldDB" id="A0A8H3L299"/>
<dbReference type="Proteomes" id="UP000615446">
    <property type="component" value="Unassembled WGS sequence"/>
</dbReference>
<name>A0A8H3L299_9GLOM</name>
<dbReference type="OrthoDB" id="3039677at2759"/>
<dbReference type="EMBL" id="BLAL01000030">
    <property type="protein sequence ID" value="GES77476.1"/>
    <property type="molecule type" value="Genomic_DNA"/>
</dbReference>
<gene>
    <name evidence="1" type="ORF">RCL2_000484400</name>
</gene>
<evidence type="ECO:0000313" key="2">
    <source>
        <dbReference type="Proteomes" id="UP000615446"/>
    </source>
</evidence>
<reference evidence="1" key="1">
    <citation type="submission" date="2019-10" db="EMBL/GenBank/DDBJ databases">
        <title>Conservation and host-specific expression of non-tandemly repeated heterogenous ribosome RNA gene in arbuscular mycorrhizal fungi.</title>
        <authorList>
            <person name="Maeda T."/>
            <person name="Kobayashi Y."/>
            <person name="Nakagawa T."/>
            <person name="Ezawa T."/>
            <person name="Yamaguchi K."/>
            <person name="Bino T."/>
            <person name="Nishimoto Y."/>
            <person name="Shigenobu S."/>
            <person name="Kawaguchi M."/>
        </authorList>
    </citation>
    <scope>NUCLEOTIDE SEQUENCE</scope>
    <source>
        <strain evidence="1">HR1</strain>
    </source>
</reference>
<sequence length="312" mass="36351">MFTKIRNTIPCDCKKCDGKQVEERTKKSHMELEQRLTYSVSSFVPSLPENKFNNQAHTALKIDHHSLIAERLSSSKKRTEQGLIDDDMFLNDHETPVEQFVAPENDLEFKYLNTNVNFTDSWILIWIFKYQARFHLSDVAIDSLIKFFWQTLMDTDQIRFKDFPFSLHSASNLLQIDNQSKTYAVCPSCNTLYNIADVVMKEEFKCTHIEFSIKSKEKPCETELAEQVPLTIENKRQFWDGIEIFATRKNIRVVLICYSNDIPAARKLCEHVSALVSCHKCYKAADSSGNKLNFGSFDDMDNWFVERDLEEH</sequence>
<proteinExistence type="predicted"/>